<accession>A0A1M6IND4</accession>
<name>A0A1M6IND4_9PROT</name>
<feature type="domain" description="N-acetyltransferase" evidence="3">
    <location>
        <begin position="3"/>
        <end position="160"/>
    </location>
</feature>
<organism evidence="4 5">
    <name type="scientific">Muricoccus roseus</name>
    <dbReference type="NCBI Taxonomy" id="198092"/>
    <lineage>
        <taxon>Bacteria</taxon>
        <taxon>Pseudomonadati</taxon>
        <taxon>Pseudomonadota</taxon>
        <taxon>Alphaproteobacteria</taxon>
        <taxon>Acetobacterales</taxon>
        <taxon>Roseomonadaceae</taxon>
        <taxon>Muricoccus</taxon>
    </lineage>
</organism>
<protein>
    <submittedName>
        <fullName evidence="4">Acetyltransferase (GNAT) family protein</fullName>
    </submittedName>
</protein>
<dbReference type="SUPFAM" id="SSF55729">
    <property type="entry name" value="Acyl-CoA N-acyltransferases (Nat)"/>
    <property type="match status" value="1"/>
</dbReference>
<evidence type="ECO:0000256" key="2">
    <source>
        <dbReference type="ARBA" id="ARBA00023315"/>
    </source>
</evidence>
<keyword evidence="2" id="KW-0012">Acyltransferase</keyword>
<dbReference type="Gene3D" id="3.40.630.30">
    <property type="match status" value="1"/>
</dbReference>
<dbReference type="InterPro" id="IPR016181">
    <property type="entry name" value="Acyl_CoA_acyltransferase"/>
</dbReference>
<dbReference type="GO" id="GO:0016747">
    <property type="term" value="F:acyltransferase activity, transferring groups other than amino-acyl groups"/>
    <property type="evidence" value="ECO:0007669"/>
    <property type="project" value="InterPro"/>
</dbReference>
<evidence type="ECO:0000259" key="3">
    <source>
        <dbReference type="PROSITE" id="PS51186"/>
    </source>
</evidence>
<keyword evidence="5" id="KW-1185">Reference proteome</keyword>
<dbReference type="InterPro" id="IPR000182">
    <property type="entry name" value="GNAT_dom"/>
</dbReference>
<dbReference type="STRING" id="198092.SAMN02745194_02398"/>
<dbReference type="PANTHER" id="PTHR43877:SF2">
    <property type="entry name" value="AMINOALKYLPHOSPHONATE N-ACETYLTRANSFERASE-RELATED"/>
    <property type="match status" value="1"/>
</dbReference>
<proteinExistence type="predicted"/>
<dbReference type="RefSeq" id="WP_073134958.1">
    <property type="nucleotide sequence ID" value="NZ_FQZF01000012.1"/>
</dbReference>
<dbReference type="AlphaFoldDB" id="A0A1M6IND4"/>
<reference evidence="4 5" key="1">
    <citation type="submission" date="2016-11" db="EMBL/GenBank/DDBJ databases">
        <authorList>
            <person name="Jaros S."/>
            <person name="Januszkiewicz K."/>
            <person name="Wedrychowicz H."/>
        </authorList>
    </citation>
    <scope>NUCLEOTIDE SEQUENCE [LARGE SCALE GENOMIC DNA]</scope>
    <source>
        <strain evidence="4 5">DSM 14916</strain>
    </source>
</reference>
<dbReference type="Proteomes" id="UP000184387">
    <property type="component" value="Unassembled WGS sequence"/>
</dbReference>
<gene>
    <name evidence="4" type="ORF">SAMN02745194_02398</name>
</gene>
<evidence type="ECO:0000313" key="5">
    <source>
        <dbReference type="Proteomes" id="UP000184387"/>
    </source>
</evidence>
<evidence type="ECO:0000256" key="1">
    <source>
        <dbReference type="ARBA" id="ARBA00022679"/>
    </source>
</evidence>
<dbReference type="Pfam" id="PF00583">
    <property type="entry name" value="Acetyltransf_1"/>
    <property type="match status" value="1"/>
</dbReference>
<dbReference type="PANTHER" id="PTHR43877">
    <property type="entry name" value="AMINOALKYLPHOSPHONATE N-ACETYLTRANSFERASE-RELATED-RELATED"/>
    <property type="match status" value="1"/>
</dbReference>
<sequence length="174" mass="18191">MTSIVRAAGPSDAEGLAALLGEMQAHYGAPVTEADALEAARLLCSLPPEGFNPRTLLALEDGIAIGSCVLNVMLPAAELRHSLYIRDLFVSARARRRGTGRALVTGAAKLVREGGFCALDWTTDSLNLPARRLYDGIGGRVLSRTYYRIETGALGGLLGEDGAEPGVRRAAGGG</sequence>
<evidence type="ECO:0000313" key="4">
    <source>
        <dbReference type="EMBL" id="SHJ35859.1"/>
    </source>
</evidence>
<dbReference type="InterPro" id="IPR050832">
    <property type="entry name" value="Bact_Acetyltransf"/>
</dbReference>
<keyword evidence="1 4" id="KW-0808">Transferase</keyword>
<dbReference type="EMBL" id="FQZF01000012">
    <property type="protein sequence ID" value="SHJ35859.1"/>
    <property type="molecule type" value="Genomic_DNA"/>
</dbReference>
<dbReference type="PROSITE" id="PS51186">
    <property type="entry name" value="GNAT"/>
    <property type="match status" value="1"/>
</dbReference>